<evidence type="ECO:0000259" key="2">
    <source>
        <dbReference type="Pfam" id="PF08385"/>
    </source>
</evidence>
<reference evidence="3 4" key="1">
    <citation type="submission" date="2020-04" db="EMBL/GenBank/DDBJ databases">
        <title>Perkinsus olseni comparative genomics.</title>
        <authorList>
            <person name="Bogema D.R."/>
        </authorList>
    </citation>
    <scope>NUCLEOTIDE SEQUENCE [LARGE SCALE GENOMIC DNA]</scope>
    <source>
        <strain evidence="3">ATCC PRA-205</strain>
    </source>
</reference>
<name>A0A7J6PT81_PEROL</name>
<gene>
    <name evidence="3" type="ORF">FOZ62_009791</name>
</gene>
<dbReference type="EMBL" id="JABANM010034905">
    <property type="protein sequence ID" value="KAF4698860.1"/>
    <property type="molecule type" value="Genomic_DNA"/>
</dbReference>
<protein>
    <recommendedName>
        <fullName evidence="2">Dynein heavy chain tail domain-containing protein</fullName>
    </recommendedName>
</protein>
<organism evidence="3 4">
    <name type="scientific">Perkinsus olseni</name>
    <name type="common">Perkinsus atlanticus</name>
    <dbReference type="NCBI Taxonomy" id="32597"/>
    <lineage>
        <taxon>Eukaryota</taxon>
        <taxon>Sar</taxon>
        <taxon>Alveolata</taxon>
        <taxon>Perkinsozoa</taxon>
        <taxon>Perkinsea</taxon>
        <taxon>Perkinsida</taxon>
        <taxon>Perkinsidae</taxon>
        <taxon>Perkinsus</taxon>
    </lineage>
</organism>
<feature type="domain" description="Dynein heavy chain tail" evidence="2">
    <location>
        <begin position="46"/>
        <end position="123"/>
    </location>
</feature>
<dbReference type="Pfam" id="PF08385">
    <property type="entry name" value="DHC_N1"/>
    <property type="match status" value="1"/>
</dbReference>
<dbReference type="InterPro" id="IPR013594">
    <property type="entry name" value="Dynein_heavy_tail"/>
</dbReference>
<dbReference type="AlphaFoldDB" id="A0A7J6PT81"/>
<accession>A0A7J6PT81</accession>
<proteinExistence type="predicted"/>
<evidence type="ECO:0000256" key="1">
    <source>
        <dbReference type="SAM" id="MobiDB-lite"/>
    </source>
</evidence>
<feature type="non-terminal residue" evidence="3">
    <location>
        <position position="1"/>
    </location>
</feature>
<evidence type="ECO:0000313" key="4">
    <source>
        <dbReference type="Proteomes" id="UP000574390"/>
    </source>
</evidence>
<comment type="caution">
    <text evidence="3">The sequence shown here is derived from an EMBL/GenBank/DDBJ whole genome shotgun (WGS) entry which is preliminary data.</text>
</comment>
<evidence type="ECO:0000313" key="3">
    <source>
        <dbReference type="EMBL" id="KAF4698860.1"/>
    </source>
</evidence>
<feature type="region of interest" description="Disordered" evidence="1">
    <location>
        <begin position="13"/>
        <end position="37"/>
    </location>
</feature>
<sequence length="148" mass="16731">FLSTLHVTHGLMDGRTVLPLPPRESTQTTPPSDGPGMQETIAKDRIHALESSLITWTKQVKHVLKQEPEAALKDPTRNPEPMVEVEFWKLKANNLNSVHDQLEAEELRRVLSILKENKSTMSNHSGDCRGKLSVLVTKQMIMSNFCRH</sequence>
<dbReference type="Proteomes" id="UP000574390">
    <property type="component" value="Unassembled WGS sequence"/>
</dbReference>